<gene>
    <name evidence="2" type="ORF">BLA17378_07653</name>
</gene>
<reference evidence="2 3" key="1">
    <citation type="submission" date="2019-09" db="EMBL/GenBank/DDBJ databases">
        <authorList>
            <person name="Depoorter E."/>
        </authorList>
    </citation>
    <scope>NUCLEOTIDE SEQUENCE [LARGE SCALE GENOMIC DNA]</scope>
    <source>
        <strain evidence="2 3">R-17378</strain>
    </source>
</reference>
<sequence length="635" mass="64127">MAAIWVMVAIVVLGALDIGNLYLQRRDLQRIADMAALAAAQAAAPTNPTDMSCSSANQAAQSVAQLNDSYKLGTIAPVNGTDQIQSSCGRWDPPATASGSSTYQVANASMACPQPSASPATQSCPQLNAAQVTMTRKLRYSFLGMLWSTVAGPVTISATSTARAAAVDAFSIGTSLAMFGSNTDCNGNVITSNAYNPGLVNSLLGALLNTSLSFNIGTYQALACTSIKIDDLRAALQVGTVDQLLNGTASISKLANLMITALGQTSVANVQANVTESLKLLNVLTHLNVPGPIALGNSASTPGLLSIGLANTQNAANATVNLLDLLFTAAEIANANANSPAVSVNTGLNLLGLAQAALQVQVIRPPVIAIGEGGTDPTKPGNPWRTLAHTADIAVYLNVGLGTWGSLGGLLNGLLNLSVKLPLYLEVAPGTAWLTSTSCAATRANSRANIVAQPGLANICIGDAPLNSQGAMDVSGGYSCGSPQVATLLNVGVLSALGLKTSVTATVPAISVPAVASVGGPLVFDGITGNSDDYQSVNSNQVGQVLTNALSGPAAALSKGTGLTLTVTLLGVPITVGTSVIGDLLGMLSNTVLNGIFSALDQLLVPLLQLLGVQVGVATVHNMSLTCAVPQLVGN</sequence>
<accession>A0ABY6Y4N4</accession>
<dbReference type="InterPro" id="IPR018705">
    <property type="entry name" value="DUF2134_membrane"/>
</dbReference>
<name>A0ABY6Y4N4_9BURK</name>
<evidence type="ECO:0000313" key="2">
    <source>
        <dbReference type="EMBL" id="VWD35522.1"/>
    </source>
</evidence>
<dbReference type="Proteomes" id="UP000494120">
    <property type="component" value="Unassembled WGS sequence"/>
</dbReference>
<comment type="caution">
    <text evidence="2">The sequence shown here is derived from an EMBL/GenBank/DDBJ whole genome shotgun (WGS) entry which is preliminary data.</text>
</comment>
<dbReference type="Pfam" id="PF09977">
    <property type="entry name" value="Tad_C"/>
    <property type="match status" value="1"/>
</dbReference>
<proteinExistence type="predicted"/>
<dbReference type="EMBL" id="CABVQG010000047">
    <property type="protein sequence ID" value="VWD35522.1"/>
    <property type="molecule type" value="Genomic_DNA"/>
</dbReference>
<keyword evidence="3" id="KW-1185">Reference proteome</keyword>
<feature type="domain" description="DUF2134" evidence="1">
    <location>
        <begin position="42"/>
        <end position="162"/>
    </location>
</feature>
<organism evidence="2 3">
    <name type="scientific">Burkholderia aenigmatica</name>
    <dbReference type="NCBI Taxonomy" id="2015348"/>
    <lineage>
        <taxon>Bacteria</taxon>
        <taxon>Pseudomonadati</taxon>
        <taxon>Pseudomonadota</taxon>
        <taxon>Betaproteobacteria</taxon>
        <taxon>Burkholderiales</taxon>
        <taxon>Burkholderiaceae</taxon>
        <taxon>Burkholderia</taxon>
        <taxon>Burkholderia cepacia complex</taxon>
    </lineage>
</organism>
<protein>
    <submittedName>
        <fullName evidence="2">Membrane protein</fullName>
    </submittedName>
</protein>
<evidence type="ECO:0000259" key="1">
    <source>
        <dbReference type="Pfam" id="PF09977"/>
    </source>
</evidence>
<evidence type="ECO:0000313" key="3">
    <source>
        <dbReference type="Proteomes" id="UP000494120"/>
    </source>
</evidence>